<dbReference type="SUPFAM" id="SSF52540">
    <property type="entry name" value="P-loop containing nucleoside triphosphate hydrolases"/>
    <property type="match status" value="1"/>
</dbReference>
<dbReference type="Proteomes" id="UP000011115">
    <property type="component" value="Unassembled WGS sequence"/>
</dbReference>
<dbReference type="Gene3D" id="3.40.50.300">
    <property type="entry name" value="P-loop containing nucleotide triphosphate hydrolases"/>
    <property type="match status" value="1"/>
</dbReference>
<dbReference type="InterPro" id="IPR020850">
    <property type="entry name" value="GED_dom"/>
</dbReference>
<organism evidence="4 5">
    <name type="scientific">Solanum tuberosum</name>
    <name type="common">Potato</name>
    <dbReference type="NCBI Taxonomy" id="4113"/>
    <lineage>
        <taxon>Eukaryota</taxon>
        <taxon>Viridiplantae</taxon>
        <taxon>Streptophyta</taxon>
        <taxon>Embryophyta</taxon>
        <taxon>Tracheophyta</taxon>
        <taxon>Spermatophyta</taxon>
        <taxon>Magnoliopsida</taxon>
        <taxon>eudicotyledons</taxon>
        <taxon>Gunneridae</taxon>
        <taxon>Pentapetalae</taxon>
        <taxon>asterids</taxon>
        <taxon>lamiids</taxon>
        <taxon>Solanales</taxon>
        <taxon>Solanaceae</taxon>
        <taxon>Solanoideae</taxon>
        <taxon>Solaneae</taxon>
        <taxon>Solanum</taxon>
    </lineage>
</organism>
<sequence length="439" mass="50410">MIDLPGISRVPVQGQPEDIYEQIFDIIKTYISPQETIILNVLSTTVDFPTCESIRMSQKVDKTGERTLAVVTKGDIAPEGLLEKVIADEVNIRLGYICVRNRIENETYEEARKNEAKLFSTHPLLSKIDKSMVGVPVLAQKLVFIQANIISKFLSEIERKINDKLATNMAELNRLPQHLSSVAVMRILTKLVEMLDQYSNELHSKNFDEKEDFLMEEIKALEETNGIGLPNFLPRHLFLSAMQKRVKEVALIPEDFVDRVWNYIERIVMEVLMHHCENYPQLQSSTRRAAQNLIVKKKNESVEWVKEIIGMEKQTDYTCNPGYLATYNKLTGQQQTFMEIIYNPGKVSVVSLKGLGQIDGHLRKHLGLVQQAFDMKMRVIAYWKIVLMRLVDSMALHIMFTIQKMINKDMEEEIVQELMAPRGGGIERMLDEPPMIAEK</sequence>
<dbReference type="InterPro" id="IPR000375">
    <property type="entry name" value="Dynamin_stalk"/>
</dbReference>
<dbReference type="OMA" id="ELECFIR"/>
<dbReference type="InParanoid" id="M1DVN0"/>
<dbReference type="GO" id="GO:0016020">
    <property type="term" value="C:membrane"/>
    <property type="evidence" value="ECO:0000318"/>
    <property type="project" value="GO_Central"/>
</dbReference>
<dbReference type="STRING" id="4113.M1DVN0"/>
<protein>
    <submittedName>
        <fullName evidence="4">Interferon-induced GTP-binding protein mx</fullName>
    </submittedName>
</protein>
<dbReference type="PROSITE" id="PS51388">
    <property type="entry name" value="GED"/>
    <property type="match status" value="1"/>
</dbReference>
<dbReference type="PROSITE" id="PS51718">
    <property type="entry name" value="G_DYNAMIN_2"/>
    <property type="match status" value="1"/>
</dbReference>
<evidence type="ECO:0000256" key="1">
    <source>
        <dbReference type="ARBA" id="ARBA00023175"/>
    </source>
</evidence>
<dbReference type="GO" id="GO:0005737">
    <property type="term" value="C:cytoplasm"/>
    <property type="evidence" value="ECO:0000318"/>
    <property type="project" value="GO_Central"/>
</dbReference>
<dbReference type="InterPro" id="IPR027417">
    <property type="entry name" value="P-loop_NTPase"/>
</dbReference>
<dbReference type="Pfam" id="PF00350">
    <property type="entry name" value="Dynamin_N"/>
    <property type="match status" value="1"/>
</dbReference>
<evidence type="ECO:0000259" key="3">
    <source>
        <dbReference type="PROSITE" id="PS51718"/>
    </source>
</evidence>
<dbReference type="PANTHER" id="PTHR11566">
    <property type="entry name" value="DYNAMIN"/>
    <property type="match status" value="1"/>
</dbReference>
<dbReference type="GO" id="GO:0005525">
    <property type="term" value="F:GTP binding"/>
    <property type="evidence" value="ECO:0007669"/>
    <property type="project" value="InterPro"/>
</dbReference>
<dbReference type="PANTHER" id="PTHR11566:SF178">
    <property type="entry name" value="INTERFERON-INDUCED GTP-BINDING PROTEIN MX"/>
    <property type="match status" value="1"/>
</dbReference>
<dbReference type="EnsemblPlants" id="PGSC0003DMT400095128">
    <property type="protein sequence ID" value="PGSC0003DMT400095128"/>
    <property type="gene ID" value="PGSC0003DMG400044699"/>
</dbReference>
<dbReference type="InterPro" id="IPR045063">
    <property type="entry name" value="Dynamin_N"/>
</dbReference>
<name>M1DVN0_SOLTU</name>
<dbReference type="AlphaFoldDB" id="M1DVN0"/>
<dbReference type="HOGENOM" id="CLU_008964_8_3_1"/>
<dbReference type="InterPro" id="IPR022812">
    <property type="entry name" value="Dynamin"/>
</dbReference>
<keyword evidence="1" id="KW-0505">Motor protein</keyword>
<reference evidence="4" key="2">
    <citation type="submission" date="2015-06" db="UniProtKB">
        <authorList>
            <consortium name="EnsemblPlants"/>
        </authorList>
    </citation>
    <scope>IDENTIFICATION</scope>
    <source>
        <strain evidence="4">DM1-3 516 R44</strain>
    </source>
</reference>
<dbReference type="InterPro" id="IPR003130">
    <property type="entry name" value="GED"/>
</dbReference>
<dbReference type="PaxDb" id="4113-PGSC0003DMT400095128"/>
<keyword evidence="5" id="KW-1185">Reference proteome</keyword>
<accession>M1DVN0</accession>
<feature type="domain" description="Dynamin-type G" evidence="3">
    <location>
        <begin position="1"/>
        <end position="156"/>
    </location>
</feature>
<dbReference type="eggNOG" id="KOG0446">
    <property type="taxonomic scope" value="Eukaryota"/>
</dbReference>
<evidence type="ECO:0000313" key="4">
    <source>
        <dbReference type="EnsemblPlants" id="PGSC0003DMT400095128"/>
    </source>
</evidence>
<evidence type="ECO:0000313" key="5">
    <source>
        <dbReference type="Proteomes" id="UP000011115"/>
    </source>
</evidence>
<evidence type="ECO:0000259" key="2">
    <source>
        <dbReference type="PROSITE" id="PS51388"/>
    </source>
</evidence>
<dbReference type="Gramene" id="PGSC0003DMT400095128">
    <property type="protein sequence ID" value="PGSC0003DMT400095128"/>
    <property type="gene ID" value="PGSC0003DMG400044699"/>
</dbReference>
<dbReference type="GO" id="GO:0005874">
    <property type="term" value="C:microtubule"/>
    <property type="evidence" value="ECO:0000318"/>
    <property type="project" value="GO_Central"/>
</dbReference>
<reference evidence="5" key="1">
    <citation type="journal article" date="2011" name="Nature">
        <title>Genome sequence and analysis of the tuber crop potato.</title>
        <authorList>
            <consortium name="The Potato Genome Sequencing Consortium"/>
        </authorList>
    </citation>
    <scope>NUCLEOTIDE SEQUENCE [LARGE SCALE GENOMIC DNA]</scope>
    <source>
        <strain evidence="5">cv. DM1-3 516 R44</strain>
    </source>
</reference>
<dbReference type="GO" id="GO:0003924">
    <property type="term" value="F:GTPase activity"/>
    <property type="evidence" value="ECO:0000318"/>
    <property type="project" value="GO_Central"/>
</dbReference>
<dbReference type="InterPro" id="IPR030381">
    <property type="entry name" value="G_DYNAMIN_dom"/>
</dbReference>
<proteinExistence type="predicted"/>
<feature type="domain" description="GED" evidence="2">
    <location>
        <begin position="372"/>
        <end position="439"/>
    </location>
</feature>
<dbReference type="Gene3D" id="1.20.120.1240">
    <property type="entry name" value="Dynamin, middle domain"/>
    <property type="match status" value="1"/>
</dbReference>
<dbReference type="Pfam" id="PF01031">
    <property type="entry name" value="Dynamin_M"/>
    <property type="match status" value="1"/>
</dbReference>
<dbReference type="Pfam" id="PF02212">
    <property type="entry name" value="GED"/>
    <property type="match status" value="1"/>
</dbReference>
<dbReference type="GO" id="GO:0008017">
    <property type="term" value="F:microtubule binding"/>
    <property type="evidence" value="ECO:0000318"/>
    <property type="project" value="GO_Central"/>
</dbReference>